<feature type="compositionally biased region" description="Polar residues" evidence="1">
    <location>
        <begin position="315"/>
        <end position="329"/>
    </location>
</feature>
<sequence>MLFRGRRYGNDTIDVVNKSCFHQYDTLACLRSIVLTTAAGIAIVFVVCKIYKYHIYKHKQIQHYAIFYITAVEILVCMSSFMIGHKLPQLKFSANFLKLLQFSVICHLHWSSSARAHHKEDIIQHAINPGLCLYMIYCTAVALMGMVDIGMPWNECLKPYWLMLSAADTLAVQCFALAAIYITHKTNGFSSPESFRSAQKRDLLTIVIAYELSSVFSIAFDSLMRFVGTEETGCSGVFGHSQFFYSATELVFNVGKYLLPVWAILVVFQPVEDNGNSEAAISGGCSLDGTPTSARSSIRGFHQYQRMTVPPSVLSPDNLTPSNHTNPVTLETPPSPSNSNSSLPSLSCQDGLGYTNRITLNFNPRMDEKFMNSFHQTGLTTISEESNINTMDSMERSSVQSARSENSYY</sequence>
<keyword evidence="2" id="KW-1133">Transmembrane helix</keyword>
<keyword evidence="2" id="KW-0812">Transmembrane</keyword>
<feature type="transmembrane region" description="Helical" evidence="2">
    <location>
        <begin position="159"/>
        <end position="182"/>
    </location>
</feature>
<name>A0AAW2HVG4_9NEOP</name>
<dbReference type="PANTHER" id="PTHR38553">
    <property type="entry name" value="PROTEIN CBG19621"/>
    <property type="match status" value="1"/>
</dbReference>
<evidence type="ECO:0000256" key="2">
    <source>
        <dbReference type="SAM" id="Phobius"/>
    </source>
</evidence>
<keyword evidence="2" id="KW-0472">Membrane</keyword>
<comment type="caution">
    <text evidence="3">The sequence shown here is derived from an EMBL/GenBank/DDBJ whole genome shotgun (WGS) entry which is preliminary data.</text>
</comment>
<gene>
    <name evidence="3" type="ORF">PYX00_006004</name>
</gene>
<evidence type="ECO:0000256" key="1">
    <source>
        <dbReference type="SAM" id="MobiDB-lite"/>
    </source>
</evidence>
<feature type="transmembrane region" description="Helical" evidence="2">
    <location>
        <begin position="63"/>
        <end position="84"/>
    </location>
</feature>
<feature type="transmembrane region" description="Helical" evidence="2">
    <location>
        <begin position="33"/>
        <end position="51"/>
    </location>
</feature>
<feature type="region of interest" description="Disordered" evidence="1">
    <location>
        <begin position="384"/>
        <end position="409"/>
    </location>
</feature>
<evidence type="ECO:0000313" key="3">
    <source>
        <dbReference type="EMBL" id="KAL0273303.1"/>
    </source>
</evidence>
<dbReference type="PANTHER" id="PTHR38553:SF1">
    <property type="entry name" value="G PROTEIN-COUPLED RECEPTOR"/>
    <property type="match status" value="1"/>
</dbReference>
<feature type="transmembrane region" description="Helical" evidence="2">
    <location>
        <begin position="203"/>
        <end position="220"/>
    </location>
</feature>
<proteinExistence type="predicted"/>
<dbReference type="EMBL" id="JARGDH010000003">
    <property type="protein sequence ID" value="KAL0273303.1"/>
    <property type="molecule type" value="Genomic_DNA"/>
</dbReference>
<feature type="transmembrane region" description="Helical" evidence="2">
    <location>
        <begin position="131"/>
        <end position="153"/>
    </location>
</feature>
<dbReference type="AlphaFoldDB" id="A0AAW2HVG4"/>
<reference evidence="3" key="1">
    <citation type="journal article" date="2024" name="Gigascience">
        <title>Chromosome-level genome of the poultry shaft louse Menopon gallinae provides insight into the host-switching and adaptive evolution of parasitic lice.</title>
        <authorList>
            <person name="Xu Y."/>
            <person name="Ma L."/>
            <person name="Liu S."/>
            <person name="Liang Y."/>
            <person name="Liu Q."/>
            <person name="He Z."/>
            <person name="Tian L."/>
            <person name="Duan Y."/>
            <person name="Cai W."/>
            <person name="Li H."/>
            <person name="Song F."/>
        </authorList>
    </citation>
    <scope>NUCLEOTIDE SEQUENCE</scope>
    <source>
        <strain evidence="3">Cailab_2023a</strain>
    </source>
</reference>
<organism evidence="3">
    <name type="scientific">Menopon gallinae</name>
    <name type="common">poultry shaft louse</name>
    <dbReference type="NCBI Taxonomy" id="328185"/>
    <lineage>
        <taxon>Eukaryota</taxon>
        <taxon>Metazoa</taxon>
        <taxon>Ecdysozoa</taxon>
        <taxon>Arthropoda</taxon>
        <taxon>Hexapoda</taxon>
        <taxon>Insecta</taxon>
        <taxon>Pterygota</taxon>
        <taxon>Neoptera</taxon>
        <taxon>Paraneoptera</taxon>
        <taxon>Psocodea</taxon>
        <taxon>Troctomorpha</taxon>
        <taxon>Phthiraptera</taxon>
        <taxon>Amblycera</taxon>
        <taxon>Menoponidae</taxon>
        <taxon>Menopon</taxon>
    </lineage>
</organism>
<accession>A0AAW2HVG4</accession>
<feature type="region of interest" description="Disordered" evidence="1">
    <location>
        <begin position="312"/>
        <end position="346"/>
    </location>
</feature>
<feature type="compositionally biased region" description="Low complexity" evidence="1">
    <location>
        <begin position="337"/>
        <end position="346"/>
    </location>
</feature>
<protein>
    <submittedName>
        <fullName evidence="3">Uncharacterized protein</fullName>
    </submittedName>
</protein>